<dbReference type="GO" id="GO:0000160">
    <property type="term" value="P:phosphorelay signal transduction system"/>
    <property type="evidence" value="ECO:0007669"/>
    <property type="project" value="InterPro"/>
</dbReference>
<sequence>MTANPSFNVLLVEDEPADAHLVRLAFEEGRLLACLHHVGDGVEAFTFLQREGMHADAPAPDVILLDLNMPRMDGREFLRRVKADPQLRAIPVVVLTTSDAESDLAAVYSLGAAGYIVKPLDVDEFISKVRAIGEYWITMVRLPAR</sequence>
<dbReference type="PANTHER" id="PTHR44520">
    <property type="entry name" value="RESPONSE REGULATOR RCP1-RELATED"/>
    <property type="match status" value="1"/>
</dbReference>
<dbReference type="InterPro" id="IPR052893">
    <property type="entry name" value="TCS_response_regulator"/>
</dbReference>
<name>A0A235F3A5_9RHOO</name>
<evidence type="ECO:0000256" key="1">
    <source>
        <dbReference type="PROSITE-ProRule" id="PRU00169"/>
    </source>
</evidence>
<dbReference type="RefSeq" id="WP_094267380.1">
    <property type="nucleotide sequence ID" value="NZ_NOIH01000003.1"/>
</dbReference>
<dbReference type="CDD" id="cd17557">
    <property type="entry name" value="REC_Rcp-like"/>
    <property type="match status" value="1"/>
</dbReference>
<accession>A0A235F3A5</accession>
<dbReference type="AlphaFoldDB" id="A0A235F3A5"/>
<evidence type="ECO:0000313" key="4">
    <source>
        <dbReference type="Proteomes" id="UP000215181"/>
    </source>
</evidence>
<proteinExistence type="predicted"/>
<reference evidence="3 4" key="1">
    <citation type="submission" date="2017-07" db="EMBL/GenBank/DDBJ databases">
        <title>Thauera sp. KNDSS-Mac4 genome sequence and assembly.</title>
        <authorList>
            <person name="Mayilraj S."/>
        </authorList>
    </citation>
    <scope>NUCLEOTIDE SEQUENCE [LARGE SCALE GENOMIC DNA]</scope>
    <source>
        <strain evidence="3 4">KNDSS-Mac4</strain>
    </source>
</reference>
<dbReference type="Pfam" id="PF00072">
    <property type="entry name" value="Response_reg"/>
    <property type="match status" value="1"/>
</dbReference>
<dbReference type="Proteomes" id="UP000215181">
    <property type="component" value="Unassembled WGS sequence"/>
</dbReference>
<dbReference type="EMBL" id="NOIH01000003">
    <property type="protein sequence ID" value="OYD55563.1"/>
    <property type="molecule type" value="Genomic_DNA"/>
</dbReference>
<dbReference type="PANTHER" id="PTHR44520:SF2">
    <property type="entry name" value="RESPONSE REGULATOR RCP1"/>
    <property type="match status" value="1"/>
</dbReference>
<dbReference type="SMART" id="SM00448">
    <property type="entry name" value="REC"/>
    <property type="match status" value="1"/>
</dbReference>
<feature type="modified residue" description="4-aspartylphosphate" evidence="1">
    <location>
        <position position="66"/>
    </location>
</feature>
<dbReference type="OrthoDB" id="9793549at2"/>
<dbReference type="PROSITE" id="PS50110">
    <property type="entry name" value="RESPONSE_REGULATORY"/>
    <property type="match status" value="1"/>
</dbReference>
<gene>
    <name evidence="3" type="ORF">CGK74_05130</name>
</gene>
<evidence type="ECO:0000313" key="3">
    <source>
        <dbReference type="EMBL" id="OYD55563.1"/>
    </source>
</evidence>
<keyword evidence="4" id="KW-1185">Reference proteome</keyword>
<dbReference type="InterPro" id="IPR011006">
    <property type="entry name" value="CheY-like_superfamily"/>
</dbReference>
<evidence type="ECO:0000259" key="2">
    <source>
        <dbReference type="PROSITE" id="PS50110"/>
    </source>
</evidence>
<comment type="caution">
    <text evidence="3">The sequence shown here is derived from an EMBL/GenBank/DDBJ whole genome shotgun (WGS) entry which is preliminary data.</text>
</comment>
<keyword evidence="1" id="KW-0597">Phosphoprotein</keyword>
<feature type="domain" description="Response regulatory" evidence="2">
    <location>
        <begin position="8"/>
        <end position="133"/>
    </location>
</feature>
<organism evidence="3 4">
    <name type="scientific">Thauera propionica</name>
    <dbReference type="NCBI Taxonomy" id="2019431"/>
    <lineage>
        <taxon>Bacteria</taxon>
        <taxon>Pseudomonadati</taxon>
        <taxon>Pseudomonadota</taxon>
        <taxon>Betaproteobacteria</taxon>
        <taxon>Rhodocyclales</taxon>
        <taxon>Zoogloeaceae</taxon>
        <taxon>Thauera</taxon>
    </lineage>
</organism>
<dbReference type="InterPro" id="IPR001789">
    <property type="entry name" value="Sig_transdc_resp-reg_receiver"/>
</dbReference>
<dbReference type="SUPFAM" id="SSF52172">
    <property type="entry name" value="CheY-like"/>
    <property type="match status" value="1"/>
</dbReference>
<dbReference type="Gene3D" id="3.40.50.2300">
    <property type="match status" value="1"/>
</dbReference>
<protein>
    <submittedName>
        <fullName evidence="3">Two-component system response regulator</fullName>
    </submittedName>
</protein>